<dbReference type="AlphaFoldDB" id="N1VSW6"/>
<gene>
    <name evidence="6" type="ORF">LEP1GSC203_3093</name>
</gene>
<evidence type="ECO:0000256" key="1">
    <source>
        <dbReference type="ARBA" id="ARBA00001947"/>
    </source>
</evidence>
<evidence type="ECO:0000256" key="4">
    <source>
        <dbReference type="ARBA" id="ARBA00023002"/>
    </source>
</evidence>
<dbReference type="Gene3D" id="3.90.180.10">
    <property type="entry name" value="Medium-chain alcohol dehydrogenases, catalytic domain"/>
    <property type="match status" value="1"/>
</dbReference>
<evidence type="ECO:0000313" key="6">
    <source>
        <dbReference type="EMBL" id="EMY62809.1"/>
    </source>
</evidence>
<dbReference type="InterPro" id="IPR020843">
    <property type="entry name" value="ER"/>
</dbReference>
<organism evidence="6 7">
    <name type="scientific">Leptospira terpstrae serovar Hualin str. LT 11-33 = ATCC 700639</name>
    <dbReference type="NCBI Taxonomy" id="1257025"/>
    <lineage>
        <taxon>Bacteria</taxon>
        <taxon>Pseudomonadati</taxon>
        <taxon>Spirochaetota</taxon>
        <taxon>Spirochaetia</taxon>
        <taxon>Leptospirales</taxon>
        <taxon>Leptospiraceae</taxon>
        <taxon>Leptospira</taxon>
    </lineage>
</organism>
<dbReference type="FunFam" id="3.40.50.720:FF:000022">
    <property type="entry name" value="Cinnamyl alcohol dehydrogenase"/>
    <property type="match status" value="1"/>
</dbReference>
<dbReference type="InterPro" id="IPR013149">
    <property type="entry name" value="ADH-like_C"/>
</dbReference>
<evidence type="ECO:0000313" key="7">
    <source>
        <dbReference type="Proteomes" id="UP000012371"/>
    </source>
</evidence>
<dbReference type="InterPro" id="IPR013154">
    <property type="entry name" value="ADH-like_N"/>
</dbReference>
<dbReference type="CDD" id="cd05283">
    <property type="entry name" value="CAD1"/>
    <property type="match status" value="1"/>
</dbReference>
<accession>N1VSW6</accession>
<dbReference type="Pfam" id="PF00107">
    <property type="entry name" value="ADH_zinc_N"/>
    <property type="match status" value="1"/>
</dbReference>
<evidence type="ECO:0000259" key="5">
    <source>
        <dbReference type="SMART" id="SM00829"/>
    </source>
</evidence>
<name>N1VSW6_9LEPT</name>
<dbReference type="SMART" id="SM00829">
    <property type="entry name" value="PKS_ER"/>
    <property type="match status" value="1"/>
</dbReference>
<comment type="caution">
    <text evidence="6">The sequence shown here is derived from an EMBL/GenBank/DDBJ whole genome shotgun (WGS) entry which is preliminary data.</text>
</comment>
<comment type="cofactor">
    <cofactor evidence="1">
        <name>Zn(2+)</name>
        <dbReference type="ChEBI" id="CHEBI:29105"/>
    </cofactor>
</comment>
<dbReference type="PANTHER" id="PTHR42683">
    <property type="entry name" value="ALDEHYDE REDUCTASE"/>
    <property type="match status" value="1"/>
</dbReference>
<dbReference type="GO" id="GO:0046872">
    <property type="term" value="F:metal ion binding"/>
    <property type="evidence" value="ECO:0007669"/>
    <property type="project" value="UniProtKB-KW"/>
</dbReference>
<dbReference type="InterPro" id="IPR036291">
    <property type="entry name" value="NAD(P)-bd_dom_sf"/>
</dbReference>
<dbReference type="Pfam" id="PF08240">
    <property type="entry name" value="ADH_N"/>
    <property type="match status" value="1"/>
</dbReference>
<protein>
    <submittedName>
        <fullName evidence="6">Alcohol dehydrogenase, catalytic domain, GroES-like family</fullName>
    </submittedName>
</protein>
<proteinExistence type="predicted"/>
<reference evidence="6" key="1">
    <citation type="submission" date="2013-03" db="EMBL/GenBank/DDBJ databases">
        <authorList>
            <person name="Harkins D.M."/>
            <person name="Durkin A.S."/>
            <person name="Brinkac L.M."/>
            <person name="Haft D.H."/>
            <person name="Selengut J.D."/>
            <person name="Sanka R."/>
            <person name="DePew J."/>
            <person name="Purushe J."/>
            <person name="Hartskeerl R.A."/>
            <person name="Ahmed A."/>
            <person name="van der Linden H."/>
            <person name="Goris M.G.A."/>
            <person name="Vinetz J.M."/>
            <person name="Sutton G.G."/>
            <person name="Nierman W.C."/>
            <person name="Fouts D.E."/>
        </authorList>
    </citation>
    <scope>NUCLEOTIDE SEQUENCE [LARGE SCALE GENOMIC DNA]</scope>
    <source>
        <strain evidence="6">LT 11-33</strain>
    </source>
</reference>
<feature type="domain" description="Enoyl reductase (ER)" evidence="5">
    <location>
        <begin position="8"/>
        <end position="344"/>
    </location>
</feature>
<dbReference type="Gene3D" id="3.40.50.720">
    <property type="entry name" value="NAD(P)-binding Rossmann-like Domain"/>
    <property type="match status" value="1"/>
</dbReference>
<keyword evidence="3" id="KW-0862">Zinc</keyword>
<dbReference type="GO" id="GO:0008106">
    <property type="term" value="F:alcohol dehydrogenase (NADP+) activity"/>
    <property type="evidence" value="ECO:0007669"/>
    <property type="project" value="UniProtKB-ARBA"/>
</dbReference>
<dbReference type="EMBL" id="AOGW02000006">
    <property type="protein sequence ID" value="EMY62809.1"/>
    <property type="molecule type" value="Genomic_DNA"/>
</dbReference>
<dbReference type="RefSeq" id="WP_002972567.1">
    <property type="nucleotide sequence ID" value="NZ_AOGW02000006.1"/>
</dbReference>
<dbReference type="InterPro" id="IPR011032">
    <property type="entry name" value="GroES-like_sf"/>
</dbReference>
<keyword evidence="4" id="KW-0560">Oxidoreductase</keyword>
<dbReference type="InterPro" id="IPR047109">
    <property type="entry name" value="CAD-like"/>
</dbReference>
<sequence length="349" mass="38186">MIKAKGIAALKSKEALVPYSFERRDPKEYDVVLDIKYSGICHSDKHMTRDEWGFGAAFPMVPGHEIAGIVKTVVSKVTKYKIGDRVGVGCMVDSCRECAHCKEDMEQYCISGNTLTYGSLEKDGSTITQGGYSDVIVVNEDFVLRIPDNLPLDKAAPLLCAGITTYSPLNHWKTGPGKKVAVMGLGGLGHMAVKLAKAMGAEVTVLSGSVSKEQDAKKLGADYFLFTKESGVFQGNALRFDLIINTISSADLNMAEYFGLLKMDGTLVSVGAPEKPLSIHPFPLIMMRRNFAGSVIGSIKETQEMLDFCGKHNITPEIELIQPKQVNEAYARVLNSDIRYRFVIDMGKI</sequence>
<keyword evidence="2" id="KW-0479">Metal-binding</keyword>
<dbReference type="SUPFAM" id="SSF50129">
    <property type="entry name" value="GroES-like"/>
    <property type="match status" value="1"/>
</dbReference>
<evidence type="ECO:0000256" key="3">
    <source>
        <dbReference type="ARBA" id="ARBA00022833"/>
    </source>
</evidence>
<dbReference type="Proteomes" id="UP000012371">
    <property type="component" value="Unassembled WGS sequence"/>
</dbReference>
<dbReference type="OrthoDB" id="9806940at2"/>
<dbReference type="SUPFAM" id="SSF51735">
    <property type="entry name" value="NAD(P)-binding Rossmann-fold domains"/>
    <property type="match status" value="1"/>
</dbReference>
<dbReference type="STRING" id="1257025.LEP1GSC203_3093"/>
<keyword evidence="7" id="KW-1185">Reference proteome</keyword>
<evidence type="ECO:0000256" key="2">
    <source>
        <dbReference type="ARBA" id="ARBA00022723"/>
    </source>
</evidence>